<evidence type="ECO:0000313" key="2">
    <source>
        <dbReference type="EMBL" id="WED64706.1"/>
    </source>
</evidence>
<dbReference type="PANTHER" id="PTHR13847:SF201">
    <property type="entry name" value="PUTATIBE OXIDOREDUCTASE"/>
    <property type="match status" value="1"/>
</dbReference>
<organism evidence="2 3">
    <name type="scientific">Synoicihabitans lomoniglobus</name>
    <dbReference type="NCBI Taxonomy" id="2909285"/>
    <lineage>
        <taxon>Bacteria</taxon>
        <taxon>Pseudomonadati</taxon>
        <taxon>Verrucomicrobiota</taxon>
        <taxon>Opitutia</taxon>
        <taxon>Opitutales</taxon>
        <taxon>Opitutaceae</taxon>
        <taxon>Synoicihabitans</taxon>
    </lineage>
</organism>
<proteinExistence type="predicted"/>
<dbReference type="Proteomes" id="UP001218638">
    <property type="component" value="Chromosome"/>
</dbReference>
<dbReference type="Pfam" id="PF01266">
    <property type="entry name" value="DAO"/>
    <property type="match status" value="1"/>
</dbReference>
<dbReference type="PANTHER" id="PTHR13847">
    <property type="entry name" value="SARCOSINE DEHYDROGENASE-RELATED"/>
    <property type="match status" value="1"/>
</dbReference>
<dbReference type="EMBL" id="CP119075">
    <property type="protein sequence ID" value="WED64706.1"/>
    <property type="molecule type" value="Genomic_DNA"/>
</dbReference>
<dbReference type="KEGG" id="slom:PXH66_20370"/>
<sequence length="406" mass="45337">MDLISGTPFWPLRDGLLATYSPLPGDRTADVAVIGAGITGALAADRLARAGHDVVVLDRREAARGSTAASTALLQYEIDTPLADLAERHGWEEAAAAYQDCRDAVQALRELAGEVGRETDFKDKASLLLASNQDHVPRLRREFEARQRAGFRVHWLEEGDLRERSSLPHPAGLLTSRRDAAQVDAHALAHGLLRRAQAAGAGVHDRTAVTSWRRTGGRIVLHTDREAVVRAKCVVVATGFEAGPFLPRQVMELNSTYAMVTEPLPERPGLPTGEPLIWETRQPYCYMRTTADGRLLAGGYDDPFRDPAERDRRVPEKTRLLERKLRRWFPEIPRIEADWTWAGTFAETKDGLPYIGEHVSRSGFWFALGYGGNGITYSQIAARLLDQRLRGEPDEADERRYRFKRK</sequence>
<dbReference type="GO" id="GO:0005737">
    <property type="term" value="C:cytoplasm"/>
    <property type="evidence" value="ECO:0007669"/>
    <property type="project" value="TreeGrafter"/>
</dbReference>
<dbReference type="InterPro" id="IPR036188">
    <property type="entry name" value="FAD/NAD-bd_sf"/>
</dbReference>
<dbReference type="InterPro" id="IPR006076">
    <property type="entry name" value="FAD-dep_OxRdtase"/>
</dbReference>
<dbReference type="AlphaFoldDB" id="A0AAE9ZWH3"/>
<dbReference type="Gene3D" id="3.30.9.10">
    <property type="entry name" value="D-Amino Acid Oxidase, subunit A, domain 2"/>
    <property type="match status" value="1"/>
</dbReference>
<dbReference type="Gene3D" id="3.50.50.60">
    <property type="entry name" value="FAD/NAD(P)-binding domain"/>
    <property type="match status" value="1"/>
</dbReference>
<reference evidence="2" key="1">
    <citation type="submission" date="2023-03" db="EMBL/GenBank/DDBJ databases">
        <title>Lomoglobus Profundus gen. nov., sp. nov., a novel member of the phylum Verrucomicrobia, isolated from deep-marine sediment of South China Sea.</title>
        <authorList>
            <person name="Ahmad T."/>
            <person name="Ishaq S.E."/>
            <person name="Wang F."/>
        </authorList>
    </citation>
    <scope>NUCLEOTIDE SEQUENCE</scope>
    <source>
        <strain evidence="2">LMO-M01</strain>
    </source>
</reference>
<evidence type="ECO:0000313" key="3">
    <source>
        <dbReference type="Proteomes" id="UP001218638"/>
    </source>
</evidence>
<protein>
    <submittedName>
        <fullName evidence="2">FAD-dependent oxidoreductase</fullName>
    </submittedName>
</protein>
<accession>A0AAE9ZWH3</accession>
<gene>
    <name evidence="2" type="ORF">PXH66_20370</name>
</gene>
<name>A0AAE9ZWH3_9BACT</name>
<keyword evidence="3" id="KW-1185">Reference proteome</keyword>
<dbReference type="SUPFAM" id="SSF51905">
    <property type="entry name" value="FAD/NAD(P)-binding domain"/>
    <property type="match status" value="1"/>
</dbReference>
<dbReference type="RefSeq" id="WP_330929992.1">
    <property type="nucleotide sequence ID" value="NZ_CP119075.1"/>
</dbReference>
<feature type="domain" description="FAD dependent oxidoreductase" evidence="1">
    <location>
        <begin position="30"/>
        <end position="387"/>
    </location>
</feature>
<evidence type="ECO:0000259" key="1">
    <source>
        <dbReference type="Pfam" id="PF01266"/>
    </source>
</evidence>